<reference evidence="3" key="1">
    <citation type="submission" date="2022-01" db="EMBL/GenBank/DDBJ databases">
        <authorList>
            <person name="King R."/>
        </authorList>
    </citation>
    <scope>NUCLEOTIDE SEQUENCE</scope>
</reference>
<feature type="region of interest" description="Disordered" evidence="1">
    <location>
        <begin position="46"/>
        <end position="90"/>
    </location>
</feature>
<organism evidence="3 4">
    <name type="scientific">Ceutorhynchus assimilis</name>
    <name type="common">cabbage seed weevil</name>
    <dbReference type="NCBI Taxonomy" id="467358"/>
    <lineage>
        <taxon>Eukaryota</taxon>
        <taxon>Metazoa</taxon>
        <taxon>Ecdysozoa</taxon>
        <taxon>Arthropoda</taxon>
        <taxon>Hexapoda</taxon>
        <taxon>Insecta</taxon>
        <taxon>Pterygota</taxon>
        <taxon>Neoptera</taxon>
        <taxon>Endopterygota</taxon>
        <taxon>Coleoptera</taxon>
        <taxon>Polyphaga</taxon>
        <taxon>Cucujiformia</taxon>
        <taxon>Curculionidae</taxon>
        <taxon>Ceutorhynchinae</taxon>
        <taxon>Ceutorhynchus</taxon>
    </lineage>
</organism>
<dbReference type="Proteomes" id="UP001152799">
    <property type="component" value="Chromosome 13"/>
</dbReference>
<dbReference type="GO" id="GO:0000460">
    <property type="term" value="P:maturation of 5.8S rRNA"/>
    <property type="evidence" value="ECO:0007669"/>
    <property type="project" value="TreeGrafter"/>
</dbReference>
<feature type="compositionally biased region" description="Basic residues" evidence="1">
    <location>
        <begin position="63"/>
        <end position="76"/>
    </location>
</feature>
<dbReference type="Gene3D" id="3.40.50.10480">
    <property type="entry name" value="Probable brix-domain ribosomal biogenesis protein"/>
    <property type="match status" value="1"/>
</dbReference>
<dbReference type="GO" id="GO:0042134">
    <property type="term" value="F:rRNA primary transcript binding"/>
    <property type="evidence" value="ECO:0007669"/>
    <property type="project" value="InterPro"/>
</dbReference>
<evidence type="ECO:0000259" key="2">
    <source>
        <dbReference type="PROSITE" id="PS50833"/>
    </source>
</evidence>
<dbReference type="PROSITE" id="PS50833">
    <property type="entry name" value="BRIX"/>
    <property type="match status" value="1"/>
</dbReference>
<protein>
    <recommendedName>
        <fullName evidence="2">Brix domain-containing protein</fullName>
    </recommendedName>
</protein>
<evidence type="ECO:0000256" key="1">
    <source>
        <dbReference type="SAM" id="MobiDB-lite"/>
    </source>
</evidence>
<name>A0A9N9QG13_9CUCU</name>
<accession>A0A9N9QG13</accession>
<dbReference type="InterPro" id="IPR044281">
    <property type="entry name" value="IMP4/RPF1"/>
</dbReference>
<dbReference type="InterPro" id="IPR007109">
    <property type="entry name" value="Brix"/>
</dbReference>
<dbReference type="GO" id="GO:0000470">
    <property type="term" value="P:maturation of LSU-rRNA"/>
    <property type="evidence" value="ECO:0007669"/>
    <property type="project" value="TreeGrafter"/>
</dbReference>
<dbReference type="EMBL" id="OU892289">
    <property type="protein sequence ID" value="CAG9763291.1"/>
    <property type="molecule type" value="Genomic_DNA"/>
</dbReference>
<proteinExistence type="predicted"/>
<dbReference type="GO" id="GO:0005730">
    <property type="term" value="C:nucleolus"/>
    <property type="evidence" value="ECO:0007669"/>
    <property type="project" value="TreeGrafter"/>
</dbReference>
<dbReference type="GO" id="GO:0030687">
    <property type="term" value="C:preribosome, large subunit precursor"/>
    <property type="evidence" value="ECO:0007669"/>
    <property type="project" value="TreeGrafter"/>
</dbReference>
<evidence type="ECO:0000313" key="3">
    <source>
        <dbReference type="EMBL" id="CAG9763291.1"/>
    </source>
</evidence>
<dbReference type="OrthoDB" id="264354at2759"/>
<dbReference type="SMART" id="SM00879">
    <property type="entry name" value="Brix"/>
    <property type="match status" value="1"/>
</dbReference>
<dbReference type="PANTHER" id="PTHR22734">
    <property type="entry name" value="U3 SMALL NUCLEOLAR RIBONUCLEOPROTEIN PROTEIN IMP4"/>
    <property type="match status" value="1"/>
</dbReference>
<dbReference type="Pfam" id="PF04427">
    <property type="entry name" value="Brix"/>
    <property type="match status" value="1"/>
</dbReference>
<dbReference type="PANTHER" id="PTHR22734:SF3">
    <property type="entry name" value="RIBOSOME PRODUCTION FACTOR 1"/>
    <property type="match status" value="1"/>
</dbReference>
<feature type="domain" description="Brix" evidence="2">
    <location>
        <begin position="130"/>
        <end position="314"/>
    </location>
</feature>
<sequence>MSDSEAETSFKEVAETSFEDVEVKIETDIKPSTSGSILFPSEARFSNIKNKHVRSQQFQKAKREQKKAKKEAKKQKQREGAPKKTPHTIDSLRIKEETTVTNLEDDENELIRDDLDKDEFSDYYKQSYEPKVLITYADNPMRKTRIFGRELTRIIPNSISLYRNRSGVKKIVKSAIEKEYTDVLVINENRHEPDGLLVIHLPNGPTAHFKLSNVRITPELKKNHKDISAHRPEVVLNNFTTRLGLTVGRMLGALFHYEPEFVGQRAVTFHNQRDFVFFRHYRYGFDADGKRARLKELGPRFTLKLRSIQKGTFNSKYGQYEWIKDGRRHKMETSRRKFDL</sequence>
<dbReference type="FunFam" id="3.40.50.10480:FF:000002">
    <property type="entry name" value="Ribosome production factor 1"/>
    <property type="match status" value="1"/>
</dbReference>
<gene>
    <name evidence="3" type="ORF">CEUTPL_LOCUS3956</name>
</gene>
<dbReference type="SUPFAM" id="SSF52954">
    <property type="entry name" value="Class II aaRS ABD-related"/>
    <property type="match status" value="1"/>
</dbReference>
<keyword evidence="4" id="KW-1185">Reference proteome</keyword>
<evidence type="ECO:0000313" key="4">
    <source>
        <dbReference type="Proteomes" id="UP001152799"/>
    </source>
</evidence>
<dbReference type="AlphaFoldDB" id="A0A9N9QG13"/>